<comment type="caution">
    <text evidence="7">The sequence shown here is derived from an EMBL/GenBank/DDBJ whole genome shotgun (WGS) entry which is preliminary data.</text>
</comment>
<dbReference type="PANTHER" id="PTHR46037">
    <property type="entry name" value="PROTEIN ENHANCER OF SEVENLESS 2B"/>
    <property type="match status" value="1"/>
</dbReference>
<dbReference type="InterPro" id="IPR043539">
    <property type="entry name" value="Grb2-like"/>
</dbReference>
<keyword evidence="2 3" id="KW-0727">SH2 domain</keyword>
<dbReference type="AlphaFoldDB" id="A0ABD0LRX7"/>
<dbReference type="PROSITE" id="PS50001">
    <property type="entry name" value="SH2"/>
    <property type="match status" value="1"/>
</dbReference>
<dbReference type="CDD" id="cd09941">
    <property type="entry name" value="SH2_Grb2_like"/>
    <property type="match status" value="1"/>
</dbReference>
<dbReference type="Gene3D" id="2.30.30.40">
    <property type="entry name" value="SH3 Domains"/>
    <property type="match status" value="2"/>
</dbReference>
<dbReference type="Proteomes" id="UP001519460">
    <property type="component" value="Unassembled WGS sequence"/>
</dbReference>
<dbReference type="InterPro" id="IPR000980">
    <property type="entry name" value="SH2"/>
</dbReference>
<dbReference type="EMBL" id="JACVVK020000028">
    <property type="protein sequence ID" value="KAK7502035.1"/>
    <property type="molecule type" value="Genomic_DNA"/>
</dbReference>
<dbReference type="PRINTS" id="PR00401">
    <property type="entry name" value="SH2DOMAIN"/>
</dbReference>
<dbReference type="SUPFAM" id="SSF55550">
    <property type="entry name" value="SH2 domain"/>
    <property type="match status" value="1"/>
</dbReference>
<dbReference type="Gene3D" id="3.30.505.10">
    <property type="entry name" value="SH2 domain"/>
    <property type="match status" value="1"/>
</dbReference>
<gene>
    <name evidence="7" type="ORF">BaRGS_00006787</name>
</gene>
<evidence type="ECO:0000256" key="2">
    <source>
        <dbReference type="ARBA" id="ARBA00022999"/>
    </source>
</evidence>
<feature type="domain" description="SH2" evidence="5">
    <location>
        <begin position="60"/>
        <end position="154"/>
    </location>
</feature>
<dbReference type="PRINTS" id="PR00499">
    <property type="entry name" value="P67PHOX"/>
</dbReference>
<dbReference type="InterPro" id="IPR001452">
    <property type="entry name" value="SH3_domain"/>
</dbReference>
<organism evidence="7 8">
    <name type="scientific">Batillaria attramentaria</name>
    <dbReference type="NCBI Taxonomy" id="370345"/>
    <lineage>
        <taxon>Eukaryota</taxon>
        <taxon>Metazoa</taxon>
        <taxon>Spiralia</taxon>
        <taxon>Lophotrochozoa</taxon>
        <taxon>Mollusca</taxon>
        <taxon>Gastropoda</taxon>
        <taxon>Caenogastropoda</taxon>
        <taxon>Sorbeoconcha</taxon>
        <taxon>Cerithioidea</taxon>
        <taxon>Batillariidae</taxon>
        <taxon>Batillaria</taxon>
    </lineage>
</organism>
<keyword evidence="1 4" id="KW-0728">SH3 domain</keyword>
<proteinExistence type="predicted"/>
<feature type="domain" description="SH3" evidence="6">
    <location>
        <begin position="1"/>
        <end position="58"/>
    </location>
</feature>
<evidence type="ECO:0000256" key="1">
    <source>
        <dbReference type="ARBA" id="ARBA00022443"/>
    </source>
</evidence>
<dbReference type="PRINTS" id="PR00452">
    <property type="entry name" value="SH3DOMAIN"/>
</dbReference>
<name>A0ABD0LRX7_9CAEN</name>
<feature type="domain" description="SH3" evidence="6">
    <location>
        <begin position="154"/>
        <end position="213"/>
    </location>
</feature>
<dbReference type="SUPFAM" id="SSF50044">
    <property type="entry name" value="SH3-domain"/>
    <property type="match status" value="2"/>
</dbReference>
<reference evidence="7 8" key="1">
    <citation type="journal article" date="2023" name="Sci. Data">
        <title>Genome assembly of the Korean intertidal mud-creeper Batillaria attramentaria.</title>
        <authorList>
            <person name="Patra A.K."/>
            <person name="Ho P.T."/>
            <person name="Jun S."/>
            <person name="Lee S.J."/>
            <person name="Kim Y."/>
            <person name="Won Y.J."/>
        </authorList>
    </citation>
    <scope>NUCLEOTIDE SEQUENCE [LARGE SCALE GENOMIC DNA]</scope>
    <source>
        <strain evidence="7">Wonlab-2016</strain>
    </source>
</reference>
<dbReference type="SMART" id="SM00252">
    <property type="entry name" value="SH2"/>
    <property type="match status" value="1"/>
</dbReference>
<dbReference type="InterPro" id="IPR036860">
    <property type="entry name" value="SH2_dom_sf"/>
</dbReference>
<dbReference type="Pfam" id="PF00018">
    <property type="entry name" value="SH3_1"/>
    <property type="match status" value="1"/>
</dbReference>
<dbReference type="CDD" id="cd11804">
    <property type="entry name" value="SH3_GRB2_like_N"/>
    <property type="match status" value="1"/>
</dbReference>
<sequence>MEAIGRHDFTATAEDELSFKRGSVLKILSKEDDKNWYRAELDGKEGYVPHNYITMKSHPWYVGNVTRSRAEQMLMQANYPDGTFLVRRSESAPGEFSITVKYGDGVQHFKVLRDGAGKYFLWTEKFSSLNELIDHHREASVSRTCCIKFRDMPAQNTWVEAKFDFEPQDSDELGFQRKQKIKVLEQSNDNWWKGEINGRVGVFPATYVEPCDPPDAQ</sequence>
<dbReference type="PROSITE" id="PS50002">
    <property type="entry name" value="SH3"/>
    <property type="match status" value="2"/>
</dbReference>
<dbReference type="Pfam" id="PF07653">
    <property type="entry name" value="SH3_2"/>
    <property type="match status" value="1"/>
</dbReference>
<dbReference type="SMART" id="SM00326">
    <property type="entry name" value="SH3"/>
    <property type="match status" value="2"/>
</dbReference>
<keyword evidence="8" id="KW-1185">Reference proteome</keyword>
<evidence type="ECO:0000313" key="7">
    <source>
        <dbReference type="EMBL" id="KAK7502035.1"/>
    </source>
</evidence>
<dbReference type="Pfam" id="PF00017">
    <property type="entry name" value="SH2"/>
    <property type="match status" value="1"/>
</dbReference>
<dbReference type="InterPro" id="IPR036028">
    <property type="entry name" value="SH3-like_dom_sf"/>
</dbReference>
<evidence type="ECO:0000259" key="6">
    <source>
        <dbReference type="PROSITE" id="PS50002"/>
    </source>
</evidence>
<evidence type="ECO:0000256" key="3">
    <source>
        <dbReference type="PROSITE-ProRule" id="PRU00191"/>
    </source>
</evidence>
<evidence type="ECO:0000259" key="5">
    <source>
        <dbReference type="PROSITE" id="PS50001"/>
    </source>
</evidence>
<accession>A0ABD0LRX7</accession>
<evidence type="ECO:0000313" key="8">
    <source>
        <dbReference type="Proteomes" id="UP001519460"/>
    </source>
</evidence>
<protein>
    <submittedName>
        <fullName evidence="7">Uncharacterized protein</fullName>
    </submittedName>
</protein>
<evidence type="ECO:0000256" key="4">
    <source>
        <dbReference type="PROSITE-ProRule" id="PRU00192"/>
    </source>
</evidence>